<sequence length="197" mass="23528">MFFRKKIIDNIKNGKDIDYSKLIDITRILTENDDEAVTSIELLVNHPEQFDYKYDEWLEEMDFSTIRHPDLITVYWLTGQNTLFDFGAYIDWKGETEDIIYWLSKSIQQKNYHLNLSEIMISDNDFTDEVLYKINKYLKEKHFTLINWNTDSDCYHLFIVNDKDISKLKKSGNSIGVRFHSFKKEIDDSGRKIIVEK</sequence>
<gene>
    <name evidence="2" type="ORF">CBF36_08475</name>
</gene>
<dbReference type="OrthoDB" id="5107934at2"/>
<reference evidence="2 3" key="1">
    <citation type="submission" date="2017-05" db="EMBL/GenBank/DDBJ databases">
        <title>Vagococcus spp. assemblies.</title>
        <authorList>
            <person name="Gulvik C.A."/>
        </authorList>
    </citation>
    <scope>NUCLEOTIDE SEQUENCE [LARGE SCALE GENOMIC DNA]</scope>
    <source>
        <strain evidence="2 3">SS1994</strain>
    </source>
</reference>
<evidence type="ECO:0000313" key="2">
    <source>
        <dbReference type="EMBL" id="RST92722.1"/>
    </source>
</evidence>
<organism evidence="2 3">
    <name type="scientific">Vagococcus bubulae</name>
    <dbReference type="NCBI Taxonomy" id="1977868"/>
    <lineage>
        <taxon>Bacteria</taxon>
        <taxon>Bacillati</taxon>
        <taxon>Bacillota</taxon>
        <taxon>Bacilli</taxon>
        <taxon>Lactobacillales</taxon>
        <taxon>Enterococcaceae</taxon>
        <taxon>Vagococcus</taxon>
    </lineage>
</organism>
<keyword evidence="3" id="KW-1185">Reference proteome</keyword>
<name>A0A429ZG76_9ENTE</name>
<accession>A0A429ZG76</accession>
<evidence type="ECO:0000259" key="1">
    <source>
        <dbReference type="Pfam" id="PF20335"/>
    </source>
</evidence>
<dbReference type="EMBL" id="NGJT01000015">
    <property type="protein sequence ID" value="RST92722.1"/>
    <property type="molecule type" value="Genomic_DNA"/>
</dbReference>
<proteinExistence type="predicted"/>
<protein>
    <recommendedName>
        <fullName evidence="1">DUF6630 domain-containing protein</fullName>
    </recommendedName>
</protein>
<dbReference type="AlphaFoldDB" id="A0A429ZG76"/>
<comment type="caution">
    <text evidence="2">The sequence shown here is derived from an EMBL/GenBank/DDBJ whole genome shotgun (WGS) entry which is preliminary data.</text>
</comment>
<dbReference type="Proteomes" id="UP000288490">
    <property type="component" value="Unassembled WGS sequence"/>
</dbReference>
<dbReference type="InterPro" id="IPR046582">
    <property type="entry name" value="DUF6630"/>
</dbReference>
<feature type="domain" description="DUF6630" evidence="1">
    <location>
        <begin position="22"/>
        <end position="180"/>
    </location>
</feature>
<dbReference type="RefSeq" id="WP_125958021.1">
    <property type="nucleotide sequence ID" value="NZ_NGJT01000015.1"/>
</dbReference>
<evidence type="ECO:0000313" key="3">
    <source>
        <dbReference type="Proteomes" id="UP000288490"/>
    </source>
</evidence>
<dbReference type="Pfam" id="PF20335">
    <property type="entry name" value="DUF6630"/>
    <property type="match status" value="1"/>
</dbReference>